<reference evidence="2" key="1">
    <citation type="submission" date="2017-02" db="UniProtKB">
        <authorList>
            <consortium name="WormBaseParasite"/>
        </authorList>
    </citation>
    <scope>IDENTIFICATION</scope>
</reference>
<sequence length="77" mass="8545">LLKAYLTDSLSPLPERLAEKTAPIDLVALPSRRSPFSDAFPSGLMLTFLHLLVVLSLSRDFRNPFLFVHKQPPSVGV</sequence>
<dbReference type="AlphaFoldDB" id="A0A0N4X2I3"/>
<protein>
    <submittedName>
        <fullName evidence="2">Ovule protein</fullName>
    </submittedName>
</protein>
<evidence type="ECO:0000256" key="1">
    <source>
        <dbReference type="SAM" id="Phobius"/>
    </source>
</evidence>
<name>A0A0N4X2I3_HAEPC</name>
<keyword evidence="1" id="KW-1133">Transmembrane helix</keyword>
<accession>A0A0N4X2I3</accession>
<proteinExistence type="predicted"/>
<dbReference type="WBParaSite" id="HPLM_0001857001-mRNA-1">
    <property type="protein sequence ID" value="HPLM_0001857001-mRNA-1"/>
    <property type="gene ID" value="HPLM_0001857001"/>
</dbReference>
<organism evidence="2">
    <name type="scientific">Haemonchus placei</name>
    <name type="common">Barber's pole worm</name>
    <dbReference type="NCBI Taxonomy" id="6290"/>
    <lineage>
        <taxon>Eukaryota</taxon>
        <taxon>Metazoa</taxon>
        <taxon>Ecdysozoa</taxon>
        <taxon>Nematoda</taxon>
        <taxon>Chromadorea</taxon>
        <taxon>Rhabditida</taxon>
        <taxon>Rhabditina</taxon>
        <taxon>Rhabditomorpha</taxon>
        <taxon>Strongyloidea</taxon>
        <taxon>Trichostrongylidae</taxon>
        <taxon>Haemonchus</taxon>
    </lineage>
</organism>
<keyword evidence="1" id="KW-0812">Transmembrane</keyword>
<feature type="transmembrane region" description="Helical" evidence="1">
    <location>
        <begin position="39"/>
        <end position="57"/>
    </location>
</feature>
<keyword evidence="1" id="KW-0472">Membrane</keyword>
<evidence type="ECO:0000313" key="2">
    <source>
        <dbReference type="WBParaSite" id="HPLM_0001857001-mRNA-1"/>
    </source>
</evidence>